<feature type="region of interest" description="Disordered" evidence="2">
    <location>
        <begin position="117"/>
        <end position="144"/>
    </location>
</feature>
<feature type="repeat" description="TPR" evidence="1">
    <location>
        <begin position="483"/>
        <end position="516"/>
    </location>
</feature>
<keyword evidence="1" id="KW-0802">TPR repeat</keyword>
<accession>A0ABP0ZJ66</accession>
<proteinExistence type="predicted"/>
<dbReference type="InterPro" id="IPR019734">
    <property type="entry name" value="TPR_rpt"/>
</dbReference>
<dbReference type="Proteomes" id="UP001497383">
    <property type="component" value="Chromosome 3"/>
</dbReference>
<dbReference type="InterPro" id="IPR011990">
    <property type="entry name" value="TPR-like_helical_dom_sf"/>
</dbReference>
<dbReference type="GeneID" id="92207608"/>
<dbReference type="PANTHER" id="PTHR23082:SF0">
    <property type="entry name" value="GENERAL TRANSCRIPTION FACTOR 3C POLYPEPTIDE 3"/>
    <property type="match status" value="1"/>
</dbReference>
<dbReference type="Pfam" id="PF13432">
    <property type="entry name" value="TPR_16"/>
    <property type="match status" value="2"/>
</dbReference>
<dbReference type="PROSITE" id="PS50005">
    <property type="entry name" value="TPR"/>
    <property type="match status" value="2"/>
</dbReference>
<feature type="repeat" description="TPR" evidence="1">
    <location>
        <begin position="255"/>
        <end position="288"/>
    </location>
</feature>
<dbReference type="SUPFAM" id="SSF48452">
    <property type="entry name" value="TPR-like"/>
    <property type="match status" value="3"/>
</dbReference>
<keyword evidence="4" id="KW-1185">Reference proteome</keyword>
<feature type="region of interest" description="Disordered" evidence="2">
    <location>
        <begin position="1"/>
        <end position="104"/>
    </location>
</feature>
<gene>
    <name evidence="3" type="ORF">LODBEIA_P24120</name>
</gene>
<dbReference type="InterPro" id="IPR039340">
    <property type="entry name" value="Tfc4/TFIIIC-102/Sfc4"/>
</dbReference>
<sequence>MSSNEVQPSANFFANERGGADLLGDSDGEDNLDRVLGELGVESFESDDEDDNVADLMYNESDEEEEEQVGKDKEQEREEEDEEEEEDDDDEFLLDSEDNDDYNDEFDLKDAIKGASNFNSRRNKRGKPSDGKKYSYKQKMSRSDNRNLDPEVRMLLSQANEAFVRNDFQVALGLYKEVIKHDARNFSAYKAIGEIYQSAGNLNDCCNSWLLAANIHPWDHQFWGQVAELSADLGHIDQAIYCYTRAISSDANQSAEYLLRRALLFKEKKQYGKALDGFRRARQVYPTNSNIFKYIAAVYAEQKRLNDAINLYMKMLDWNINHDESPSPEIYPTFGWTELNILLELHVQHHSYRLGINVMKLAARWIQGRANEDWDDQDDSEFDVNRRFKNAVHLHKLSEEERKAFNEKPYDIPVDIRFKMGVLRLGAGDKDEALHHFEYLLDDKQEDIEDLYFEAGRLLEEMGLYEEALVYLLRALGSEEPSVELVQLLGKCYYETEDYAQAKEAYEDLLKADWKNVDYKLALAETLHHLGDDAQAERLIIEVQKESARKGSKERKKSLVQAEENLSLIRTRIKKTPKRVRLTELEKEELEMNAKRKVLDMYGRMERLEDSVDAGDKIAISAWIQLATQLVEMFTNVKTFFPKDKMKKFKGIVKYRGRKNMDLDEKLARAYNLLEGISQNETPSRSLTSKSEYRGLTYHQWFDIFAQLAFLVAMYEKNVEYADEILSIAMNVSLFHQDKKKEIILQVLKVIQGIVSEQPDGNVQVFTRHLLSANQFSPFMFKFYICCYASGLKFWQTFASYNQQKYFLRQLKAYDSSFTGKYISGMSTVSADLSNVELGKCHADLTYIYANLLGGNRSYASGIFYLNRAYEHYNRDPMICLMLGLGHVHRSMQRMSANRHNQLLQGISYLLEYQEHRSKNATIYEIQEIQYNFGRLFHTLGLSSLAIPHYDEVLKISDENDLDPDYDLAWDAAYNLTLIYNLNGNAVLARELSEKYLVM</sequence>
<feature type="compositionally biased region" description="Acidic residues" evidence="2">
    <location>
        <begin position="44"/>
        <end position="53"/>
    </location>
</feature>
<evidence type="ECO:0000313" key="3">
    <source>
        <dbReference type="EMBL" id="CAK9438090.1"/>
    </source>
</evidence>
<name>A0ABP0ZJ66_9ASCO</name>
<dbReference type="Gene3D" id="1.25.40.10">
    <property type="entry name" value="Tetratricopeptide repeat domain"/>
    <property type="match status" value="4"/>
</dbReference>
<dbReference type="RefSeq" id="XP_066829350.1">
    <property type="nucleotide sequence ID" value="XM_066972409.1"/>
</dbReference>
<evidence type="ECO:0000256" key="2">
    <source>
        <dbReference type="SAM" id="MobiDB-lite"/>
    </source>
</evidence>
<organism evidence="3 4">
    <name type="scientific">Lodderomyces beijingensis</name>
    <dbReference type="NCBI Taxonomy" id="1775926"/>
    <lineage>
        <taxon>Eukaryota</taxon>
        <taxon>Fungi</taxon>
        <taxon>Dikarya</taxon>
        <taxon>Ascomycota</taxon>
        <taxon>Saccharomycotina</taxon>
        <taxon>Pichiomycetes</taxon>
        <taxon>Debaryomycetaceae</taxon>
        <taxon>Candida/Lodderomyces clade</taxon>
        <taxon>Lodderomyces</taxon>
    </lineage>
</organism>
<feature type="compositionally biased region" description="Acidic residues" evidence="2">
    <location>
        <begin position="77"/>
        <end position="104"/>
    </location>
</feature>
<dbReference type="PANTHER" id="PTHR23082">
    <property type="entry name" value="TRANSCRIPTION INITIATION FACTOR IIIC TFIIIC , POLYPEPTIDE 3-RELATED"/>
    <property type="match status" value="1"/>
</dbReference>
<dbReference type="EMBL" id="OZ022407">
    <property type="protein sequence ID" value="CAK9438090.1"/>
    <property type="molecule type" value="Genomic_DNA"/>
</dbReference>
<evidence type="ECO:0000256" key="1">
    <source>
        <dbReference type="PROSITE-ProRule" id="PRU00339"/>
    </source>
</evidence>
<dbReference type="SMART" id="SM00028">
    <property type="entry name" value="TPR"/>
    <property type="match status" value="9"/>
</dbReference>
<feature type="compositionally biased region" description="Polar residues" evidence="2">
    <location>
        <begin position="1"/>
        <end position="12"/>
    </location>
</feature>
<evidence type="ECO:0000313" key="4">
    <source>
        <dbReference type="Proteomes" id="UP001497383"/>
    </source>
</evidence>
<protein>
    <submittedName>
        <fullName evidence="3">Uncharacterized protein</fullName>
    </submittedName>
</protein>
<reference evidence="3 4" key="1">
    <citation type="submission" date="2024-03" db="EMBL/GenBank/DDBJ databases">
        <authorList>
            <person name="Brejova B."/>
        </authorList>
    </citation>
    <scope>NUCLEOTIDE SEQUENCE [LARGE SCALE GENOMIC DNA]</scope>
    <source>
        <strain evidence="3 4">CBS 14171</strain>
    </source>
</reference>